<dbReference type="AlphaFoldDB" id="A0A5K7XA33"/>
<reference evidence="2" key="1">
    <citation type="submission" date="2019-10" db="EMBL/GenBank/DDBJ databases">
        <title>Lacipirellula parvula gen. nov., sp. nov., representing a lineage of planctomycetes widespread in freshwater anoxic habitats, and description of the family Lacipirellulaceae.</title>
        <authorList>
            <person name="Dedysh S.N."/>
            <person name="Kulichevskaya I.S."/>
            <person name="Beletsky A.V."/>
            <person name="Rakitin A.L."/>
            <person name="Mardanov A.V."/>
            <person name="Ivanova A.A."/>
            <person name="Saltykova V.X."/>
            <person name="Rijpstra W.I.C."/>
            <person name="Sinninghe Damste J.S."/>
            <person name="Ravin N.V."/>
        </authorList>
    </citation>
    <scope>NUCLEOTIDE SEQUENCE [LARGE SCALE GENOMIC DNA]</scope>
    <source>
        <strain evidence="2">PX69</strain>
    </source>
</reference>
<proteinExistence type="predicted"/>
<dbReference type="RefSeq" id="WP_152098670.1">
    <property type="nucleotide sequence ID" value="NZ_AP021861.1"/>
</dbReference>
<organism evidence="1 2">
    <name type="scientific">Lacipirellula parvula</name>
    <dbReference type="NCBI Taxonomy" id="2650471"/>
    <lineage>
        <taxon>Bacteria</taxon>
        <taxon>Pseudomonadati</taxon>
        <taxon>Planctomycetota</taxon>
        <taxon>Planctomycetia</taxon>
        <taxon>Pirellulales</taxon>
        <taxon>Lacipirellulaceae</taxon>
        <taxon>Lacipirellula</taxon>
    </lineage>
</organism>
<dbReference type="KEGG" id="lpav:PLANPX_2369"/>
<dbReference type="Proteomes" id="UP000326837">
    <property type="component" value="Chromosome"/>
</dbReference>
<accession>A0A5K7XA33</accession>
<evidence type="ECO:0000313" key="2">
    <source>
        <dbReference type="Proteomes" id="UP000326837"/>
    </source>
</evidence>
<sequence>MNWNDLPNFALLLLAGGVANYIYAEPIARVFHRLVPGHWDSEPECQRTCGRMLSAAGGLLFAVTFVTG</sequence>
<gene>
    <name evidence="1" type="ORF">PLANPX_2369</name>
</gene>
<name>A0A5K7XA33_9BACT</name>
<protein>
    <submittedName>
        <fullName evidence="1">Uncharacterized protein</fullName>
    </submittedName>
</protein>
<dbReference type="EMBL" id="AP021861">
    <property type="protein sequence ID" value="BBO32757.1"/>
    <property type="molecule type" value="Genomic_DNA"/>
</dbReference>
<evidence type="ECO:0000313" key="1">
    <source>
        <dbReference type="EMBL" id="BBO32757.1"/>
    </source>
</evidence>
<keyword evidence="2" id="KW-1185">Reference proteome</keyword>